<gene>
    <name evidence="3" type="ORF">GF1_19790</name>
</gene>
<feature type="region of interest" description="Disordered" evidence="1">
    <location>
        <begin position="1"/>
        <end position="40"/>
    </location>
</feature>
<dbReference type="RefSeq" id="WP_267926354.1">
    <property type="nucleotide sequence ID" value="NZ_AP024233.1"/>
</dbReference>
<feature type="transmembrane region" description="Helical" evidence="2">
    <location>
        <begin position="50"/>
        <end position="71"/>
    </location>
</feature>
<evidence type="ECO:0000313" key="4">
    <source>
        <dbReference type="Proteomes" id="UP001063350"/>
    </source>
</evidence>
<keyword evidence="4" id="KW-1185">Reference proteome</keyword>
<evidence type="ECO:0000313" key="3">
    <source>
        <dbReference type="EMBL" id="BCO09603.1"/>
    </source>
</evidence>
<feature type="transmembrane region" description="Helical" evidence="2">
    <location>
        <begin position="204"/>
        <end position="224"/>
    </location>
</feature>
<protein>
    <submittedName>
        <fullName evidence="3">Uncharacterized protein</fullName>
    </submittedName>
</protein>
<organism evidence="3 4">
    <name type="scientific">Desulfolithobacter dissulfuricans</name>
    <dbReference type="NCBI Taxonomy" id="2795293"/>
    <lineage>
        <taxon>Bacteria</taxon>
        <taxon>Pseudomonadati</taxon>
        <taxon>Thermodesulfobacteriota</taxon>
        <taxon>Desulfobulbia</taxon>
        <taxon>Desulfobulbales</taxon>
        <taxon>Desulfobulbaceae</taxon>
        <taxon>Desulfolithobacter</taxon>
    </lineage>
</organism>
<keyword evidence="2" id="KW-0472">Membrane</keyword>
<evidence type="ECO:0000256" key="1">
    <source>
        <dbReference type="SAM" id="MobiDB-lite"/>
    </source>
</evidence>
<feature type="compositionally biased region" description="Low complexity" evidence="1">
    <location>
        <begin position="31"/>
        <end position="40"/>
    </location>
</feature>
<keyword evidence="2" id="KW-1133">Transmembrane helix</keyword>
<feature type="compositionally biased region" description="Polar residues" evidence="1">
    <location>
        <begin position="14"/>
        <end position="29"/>
    </location>
</feature>
<dbReference type="Proteomes" id="UP001063350">
    <property type="component" value="Chromosome"/>
</dbReference>
<dbReference type="KEGG" id="ddu:GF1_19790"/>
<keyword evidence="2" id="KW-0812">Transmembrane</keyword>
<reference evidence="3" key="1">
    <citation type="submission" date="2020-12" db="EMBL/GenBank/DDBJ databases">
        <title>Desulfobium dissulfuricans gen. nov., sp. nov., a novel mesophilic, sulfate-reducing bacterium isolated from a deep-sea hydrothermal vent.</title>
        <authorList>
            <person name="Hashimoto Y."/>
            <person name="Tame A."/>
            <person name="Sawayama S."/>
            <person name="Miyazaki J."/>
            <person name="Takai K."/>
            <person name="Nakagawa S."/>
        </authorList>
    </citation>
    <scope>NUCLEOTIDE SEQUENCE</scope>
    <source>
        <strain evidence="3">GF1</strain>
    </source>
</reference>
<proteinExistence type="predicted"/>
<accession>A0A915U177</accession>
<evidence type="ECO:0000256" key="2">
    <source>
        <dbReference type="SAM" id="Phobius"/>
    </source>
</evidence>
<sequence>MTGIKEQQAVYGDGSQQPSSRQAPGSSTLPGAAAGKSGAGSRSLVSTRKILYSVFCGITVLLSVVIIMAFLQYRLTAQYNEIIDQGEKIVFRFSSLREYLTRAILERKWNQLEGFEAKIETLNSDFSKLLDHQLIPTQYKLALIDKVGIGEIALLARQLANEDDKLAPALKLHDRLRAMSDQLMQFDRVLIGQMKSNLVRFQNLIIGTLALITGAISLLFVFLYRKALLPLMDLSKQVHETDRDRELAIAPGACQELKDLTERLNFLLNSSEPGHPGEGNVFSPHEVNVLSNQLNAIINYTQLLLDNDTHRENHPEEVKILRSIMMSGEQIGLILQEKQR</sequence>
<name>A0A915U177_9BACT</name>
<dbReference type="EMBL" id="AP024233">
    <property type="protein sequence ID" value="BCO09603.1"/>
    <property type="molecule type" value="Genomic_DNA"/>
</dbReference>
<dbReference type="AlphaFoldDB" id="A0A915U177"/>